<comment type="caution">
    <text evidence="8">The sequence shown here is derived from an EMBL/GenBank/DDBJ whole genome shotgun (WGS) entry which is preliminary data.</text>
</comment>
<evidence type="ECO:0000256" key="2">
    <source>
        <dbReference type="ARBA" id="ARBA00022884"/>
    </source>
</evidence>
<dbReference type="Proteomes" id="UP000747110">
    <property type="component" value="Unassembled WGS sequence"/>
</dbReference>
<dbReference type="InterPro" id="IPR000504">
    <property type="entry name" value="RRM_dom"/>
</dbReference>
<evidence type="ECO:0000313" key="8">
    <source>
        <dbReference type="EMBL" id="GIM07484.1"/>
    </source>
</evidence>
<dbReference type="CDD" id="cd12226">
    <property type="entry name" value="RRM_NOL8"/>
    <property type="match status" value="1"/>
</dbReference>
<feature type="region of interest" description="Disordered" evidence="5">
    <location>
        <begin position="185"/>
        <end position="222"/>
    </location>
</feature>
<keyword evidence="2 4" id="KW-0694">RNA-binding</keyword>
<sequence length="1060" mass="110481">MVVRLFLGGLPHDISAADLRSRFNPFGKVESIDIIPPKDNQITTAAVPTSTQTSNGPTCRGFAYIELDPKDEVSIHKCLSVYNNSKWRGNVLRVELAKPSYLARLHVEWQEQARLEEQQPRQLLQNPQQPVDHGSWFLPTSAKAAAPTRPPCAMPSQAMRPLPPPEVSAASLAAATAAAEAAAAKRTKAAARSSRPTGPVPPPAPADLSQPLSLPNPHNHRHPIEVNLAQPAKLPRRSFPAVIPLPLSCLEWQRDDDFGEQLRAFNDEDEDEDESDNGDDSTGGGIITGNRPSRPPSTAPPLNDGGAVARPPKRSRIELPVAAAEAPSVLYYLNRVWAQPMRPYTPSAVSDGVVLAAQAAVGTISHSGVGATVPPKQPGFLQTHVEHVQEQDQEAAMGDKGSTKLLRLQGRNGPVAAAGAAAVLTGDANEAAAAAAAGSRQLPHALPAPAPGAKREVRGEMLSMFKVLKAIDSETRKRSAEEAAAARAAEARAATAVGSRKGSKEAKQQEQKMMMALRGQAIVSAPAMVAGGDVGSEEGGDRVVNFLEEGDADRTEMAGSRLMQEQELMLDKFDDSDGKSEDFGDVSVDSDGDGEVFHRVKKGSGGPRGRTAFAARTILDGGGSGSNRRDAKVNAGGKTAKASSTGVAASQPPSPRVQPMAEPKVPRVAPPSAQPMAEPKVPRVAPPSAQPMAEPKVPRVAPPSAQPMAEPKVPRVPPPSAQPMAEPKVPRVAPPSAQPGPHSQQAKRFREVSDAAEEGGTGCGAAAGQRSAASRRLSAPPADVPLVPLGPQRGRAPGGRKGGSPAEDLLARFGGDSNSDCEEVFRDVDSADSEVEGVSGRVWGRPAQVAAATNAAAAGFASKQQADQPSMGWVSFLDDVEDGFRGADSGGMKGGTVDKRKVIGTGDAGGHRRQSGGRGRAGGGRRMGTPARTGNDSIHKGELRPPVTPAVEPHAGDGHDSYGSQDAKVLEAAGKQGPASAPPSSLLARQQQQPVSGGPLLATSFVRPTGCSDEELRAAWMASFGGLVEGARDNARTAQRAIQGRAGSGGARRGPGPRRR</sequence>
<feature type="region of interest" description="Disordered" evidence="5">
    <location>
        <begin position="143"/>
        <end position="167"/>
    </location>
</feature>
<organism evidence="8 9">
    <name type="scientific">Volvox reticuliferus</name>
    <dbReference type="NCBI Taxonomy" id="1737510"/>
    <lineage>
        <taxon>Eukaryota</taxon>
        <taxon>Viridiplantae</taxon>
        <taxon>Chlorophyta</taxon>
        <taxon>core chlorophytes</taxon>
        <taxon>Chlorophyceae</taxon>
        <taxon>CS clade</taxon>
        <taxon>Chlamydomonadales</taxon>
        <taxon>Volvocaceae</taxon>
        <taxon>Volvox</taxon>
    </lineage>
</organism>
<name>A0A8J4GGV9_9CHLO</name>
<dbReference type="PROSITE" id="PS50102">
    <property type="entry name" value="RRM"/>
    <property type="match status" value="1"/>
</dbReference>
<feature type="domain" description="RRM" evidence="6">
    <location>
        <begin position="3"/>
        <end position="99"/>
    </location>
</feature>
<dbReference type="AlphaFoldDB" id="A0A8J4GGV9"/>
<feature type="region of interest" description="Disordered" evidence="5">
    <location>
        <begin position="1034"/>
        <end position="1060"/>
    </location>
</feature>
<feature type="region of interest" description="Disordered" evidence="5">
    <location>
        <begin position="887"/>
        <end position="1001"/>
    </location>
</feature>
<accession>A0A8J4GGV9</accession>
<dbReference type="GO" id="GO:0005730">
    <property type="term" value="C:nucleolus"/>
    <property type="evidence" value="ECO:0007669"/>
    <property type="project" value="UniProtKB-SubCell"/>
</dbReference>
<dbReference type="InterPro" id="IPR034138">
    <property type="entry name" value="NOP8_RRM"/>
</dbReference>
<evidence type="ECO:0000313" key="7">
    <source>
        <dbReference type="EMBL" id="GIL86524.1"/>
    </source>
</evidence>
<dbReference type="SUPFAM" id="SSF54928">
    <property type="entry name" value="RNA-binding domain, RBD"/>
    <property type="match status" value="1"/>
</dbReference>
<feature type="compositionally biased region" description="Gly residues" evidence="5">
    <location>
        <begin position="916"/>
        <end position="926"/>
    </location>
</feature>
<dbReference type="EMBL" id="BNCQ01000024">
    <property type="protein sequence ID" value="GIM07484.1"/>
    <property type="molecule type" value="Genomic_DNA"/>
</dbReference>
<feature type="compositionally biased region" description="Acidic residues" evidence="5">
    <location>
        <begin position="267"/>
        <end position="279"/>
    </location>
</feature>
<comment type="subcellular location">
    <subcellularLocation>
        <location evidence="1">Nucleus</location>
        <location evidence="1">Nucleolus</location>
    </subcellularLocation>
</comment>
<evidence type="ECO:0000256" key="5">
    <source>
        <dbReference type="SAM" id="MobiDB-lite"/>
    </source>
</evidence>
<feature type="compositionally biased region" description="Low complexity" evidence="5">
    <location>
        <begin position="766"/>
        <end position="781"/>
    </location>
</feature>
<dbReference type="PANTHER" id="PTHR48029:SF1">
    <property type="entry name" value="NUCLEOLAR PROTEIN 8"/>
    <property type="match status" value="1"/>
</dbReference>
<evidence type="ECO:0000313" key="9">
    <source>
        <dbReference type="Proteomes" id="UP000722791"/>
    </source>
</evidence>
<keyword evidence="3" id="KW-0539">Nucleus</keyword>
<dbReference type="SMART" id="SM00360">
    <property type="entry name" value="RRM"/>
    <property type="match status" value="1"/>
</dbReference>
<dbReference type="OrthoDB" id="439808at2759"/>
<gene>
    <name evidence="7" type="ORF">Vretifemale_14817</name>
    <name evidence="8" type="ORF">Vretimale_11605</name>
</gene>
<keyword evidence="10" id="KW-1185">Reference proteome</keyword>
<dbReference type="InterPro" id="IPR012677">
    <property type="entry name" value="Nucleotide-bd_a/b_plait_sf"/>
</dbReference>
<feature type="compositionally biased region" description="Low complexity" evidence="5">
    <location>
        <begin position="206"/>
        <end position="215"/>
    </location>
</feature>
<reference evidence="8" key="1">
    <citation type="journal article" date="2021" name="Proc. Natl. Acad. Sci. U.S.A.">
        <title>Three genomes in the algal genus Volvox reveal the fate of a haploid sex-determining region after a transition to homothallism.</title>
        <authorList>
            <person name="Yamamoto K."/>
            <person name="Hamaji T."/>
            <person name="Kawai-Toyooka H."/>
            <person name="Matsuzaki R."/>
            <person name="Takahashi F."/>
            <person name="Nishimura Y."/>
            <person name="Kawachi M."/>
            <person name="Noguchi H."/>
            <person name="Minakuchi Y."/>
            <person name="Umen J.G."/>
            <person name="Toyoda A."/>
            <person name="Nozaki H."/>
        </authorList>
    </citation>
    <scope>NUCLEOTIDE SEQUENCE</scope>
    <source>
        <strain evidence="8">NIES-3785</strain>
        <strain evidence="7">NIES-3786</strain>
    </source>
</reference>
<feature type="region of interest" description="Disordered" evidence="5">
    <location>
        <begin position="618"/>
        <end position="819"/>
    </location>
</feature>
<evidence type="ECO:0000259" key="6">
    <source>
        <dbReference type="PROSITE" id="PS50102"/>
    </source>
</evidence>
<dbReference type="Pfam" id="PF00076">
    <property type="entry name" value="RRM_1"/>
    <property type="match status" value="1"/>
</dbReference>
<evidence type="ECO:0000256" key="1">
    <source>
        <dbReference type="ARBA" id="ARBA00004604"/>
    </source>
</evidence>
<dbReference type="GO" id="GO:0003723">
    <property type="term" value="F:RNA binding"/>
    <property type="evidence" value="ECO:0007669"/>
    <property type="project" value="UniProtKB-UniRule"/>
</dbReference>
<evidence type="ECO:0000256" key="3">
    <source>
        <dbReference type="ARBA" id="ARBA00023242"/>
    </source>
</evidence>
<dbReference type="Proteomes" id="UP000722791">
    <property type="component" value="Unassembled WGS sequence"/>
</dbReference>
<dbReference type="Gene3D" id="3.30.70.330">
    <property type="match status" value="1"/>
</dbReference>
<evidence type="ECO:0000313" key="10">
    <source>
        <dbReference type="Proteomes" id="UP000747110"/>
    </source>
</evidence>
<dbReference type="PANTHER" id="PTHR48029">
    <property type="entry name" value="NUCLEOLAR PROTEIN 8"/>
    <property type="match status" value="1"/>
</dbReference>
<proteinExistence type="predicted"/>
<dbReference type="InterPro" id="IPR035979">
    <property type="entry name" value="RBD_domain_sf"/>
</dbReference>
<feature type="region of interest" description="Disordered" evidence="5">
    <location>
        <begin position="266"/>
        <end position="311"/>
    </location>
</feature>
<feature type="compositionally biased region" description="Low complexity" evidence="5">
    <location>
        <begin position="185"/>
        <end position="197"/>
    </location>
</feature>
<dbReference type="EMBL" id="BNCP01000036">
    <property type="protein sequence ID" value="GIL86524.1"/>
    <property type="molecule type" value="Genomic_DNA"/>
</dbReference>
<protein>
    <recommendedName>
        <fullName evidence="6">RRM domain-containing protein</fullName>
    </recommendedName>
</protein>
<evidence type="ECO:0000256" key="4">
    <source>
        <dbReference type="PROSITE-ProRule" id="PRU00176"/>
    </source>
</evidence>